<feature type="chain" id="PRO_5002971006" evidence="1">
    <location>
        <begin position="18"/>
        <end position="139"/>
    </location>
</feature>
<dbReference type="EMBL" id="BT089945">
    <property type="protein sequence ID" value="ACU14021.1"/>
    <property type="molecule type" value="mRNA"/>
</dbReference>
<evidence type="ECO:0000313" key="2">
    <source>
        <dbReference type="EMBL" id="ACU14021.1"/>
    </source>
</evidence>
<protein>
    <submittedName>
        <fullName evidence="2">Uncharacterized protein</fullName>
    </submittedName>
</protein>
<organism evidence="2">
    <name type="scientific">Glycine max</name>
    <name type="common">Soybean</name>
    <name type="synonym">Glycine hispida</name>
    <dbReference type="NCBI Taxonomy" id="3847"/>
    <lineage>
        <taxon>Eukaryota</taxon>
        <taxon>Viridiplantae</taxon>
        <taxon>Streptophyta</taxon>
        <taxon>Embryophyta</taxon>
        <taxon>Tracheophyta</taxon>
        <taxon>Spermatophyta</taxon>
        <taxon>Magnoliopsida</taxon>
        <taxon>eudicotyledons</taxon>
        <taxon>Gunneridae</taxon>
        <taxon>Pentapetalae</taxon>
        <taxon>rosids</taxon>
        <taxon>fabids</taxon>
        <taxon>Fabales</taxon>
        <taxon>Fabaceae</taxon>
        <taxon>Papilionoideae</taxon>
        <taxon>50 kb inversion clade</taxon>
        <taxon>NPAAA clade</taxon>
        <taxon>indigoferoid/millettioid clade</taxon>
        <taxon>Phaseoleae</taxon>
        <taxon>Glycine</taxon>
        <taxon>Glycine subgen. Soja</taxon>
    </lineage>
</organism>
<accession>C6SXP8</accession>
<dbReference type="AlphaFoldDB" id="C6SXP8"/>
<reference evidence="2" key="1">
    <citation type="submission" date="2009-08" db="EMBL/GenBank/DDBJ databases">
        <authorList>
            <person name="Cheung F."/>
            <person name="Xiao Y."/>
            <person name="Chan A."/>
            <person name="Moskal W."/>
            <person name="Town C.D."/>
        </authorList>
    </citation>
    <scope>NUCLEOTIDE SEQUENCE</scope>
</reference>
<evidence type="ECO:0000256" key="1">
    <source>
        <dbReference type="SAM" id="SignalP"/>
    </source>
</evidence>
<keyword evidence="1" id="KW-0732">Signal</keyword>
<feature type="non-terminal residue" evidence="2">
    <location>
        <position position="139"/>
    </location>
</feature>
<sequence length="139" mass="14968">MALQAAAIAACLAIVNCSSSFLVPTTLSTSLPSFKNRKVGIASIPHSLETVSNSSTSTLRKVTFGNFLANSARIGAMKRHGPHQEAVKSTTINFLDSSPFLRCSFHSSTLWTPITCPSSAILHNAFFLRFESFFALNCP</sequence>
<name>C6SXP8_SOYBN</name>
<proteinExistence type="evidence at transcript level"/>
<feature type="signal peptide" evidence="1">
    <location>
        <begin position="1"/>
        <end position="17"/>
    </location>
</feature>